<gene>
    <name evidence="2" type="ORF">ASZ78_001913</name>
</gene>
<protein>
    <submittedName>
        <fullName evidence="2">Uncharacterized protein</fullName>
    </submittedName>
</protein>
<comment type="caution">
    <text evidence="2">The sequence shown here is derived from an EMBL/GenBank/DDBJ whole genome shotgun (WGS) entry which is preliminary data.</text>
</comment>
<keyword evidence="3" id="KW-1185">Reference proteome</keyword>
<feature type="coiled-coil region" evidence="1">
    <location>
        <begin position="226"/>
        <end position="302"/>
    </location>
</feature>
<sequence>MPFSMKIRSTMLLESENFEKRSHDKTEHYCGLLSTPYFHIMVTEQVGAESKDTWLSLSTSLDFQEANISSEDSKTLTLKQETKALLLEVTKLIKRLEADRMEAEKALERERQRRKKLDMEIDKYEACARDTLELQRHFDCKSRQLREVQNQILRIEAVSRKIQEDVDFMKKHSPLLEEKLNLEGEAVKDVLLAYEKASKIYCDVHSELMKIQKTMKRIDKEAKKKIKSMCEKIECAEMLLSQYKNELKRSEFIWTEYCMKLKETEEKIIKDEKHLEELVKQKAEIQEDAKCWNSKVEDLNKKVTTQADGNVQILDDSSKLVKAMEELTSTREIDLQSRKQKLLKINEALDVLKHENEGLQGESEELLQKLGNCSRTKKAYQSEIKTLSKSVQKSEEQTERLNEELCKAELSYIEKKAKYEEIQEEIAAEKISYKNLEWNLIKEIRDAKGVCKVIQARSKKIHDELEEKQRQKLKKREEDMKKIEERERHIAHLEDTFKRNEVLYNENRKLNISIYWKSGVHVYEEGSQIAENCRTLENLKNELKELVELWSAKQIQMEKTEKSVINLRKNLSSVMFQQQNVQTIFNHLQDELAEYEKRLKREAKVYEELLQTRKKDLKNSEHYIAEFGVYYSVANFIFFKYCTA</sequence>
<dbReference type="PANTHER" id="PTHR35088:SF1">
    <property type="entry name" value="COILED-COIL DOMAIN-CONTAINING PROTEIN 178"/>
    <property type="match status" value="1"/>
</dbReference>
<evidence type="ECO:0000313" key="3">
    <source>
        <dbReference type="Proteomes" id="UP000198323"/>
    </source>
</evidence>
<feature type="coiled-coil region" evidence="1">
    <location>
        <begin position="529"/>
        <end position="612"/>
    </location>
</feature>
<proteinExistence type="predicted"/>
<organism evidence="2 3">
    <name type="scientific">Callipepla squamata</name>
    <name type="common">Scaled quail</name>
    <dbReference type="NCBI Taxonomy" id="9009"/>
    <lineage>
        <taxon>Eukaryota</taxon>
        <taxon>Metazoa</taxon>
        <taxon>Chordata</taxon>
        <taxon>Craniata</taxon>
        <taxon>Vertebrata</taxon>
        <taxon>Euteleostomi</taxon>
        <taxon>Archelosauria</taxon>
        <taxon>Archosauria</taxon>
        <taxon>Dinosauria</taxon>
        <taxon>Saurischia</taxon>
        <taxon>Theropoda</taxon>
        <taxon>Coelurosauria</taxon>
        <taxon>Aves</taxon>
        <taxon>Neognathae</taxon>
        <taxon>Galloanserae</taxon>
        <taxon>Galliformes</taxon>
        <taxon>Odontophoridae</taxon>
        <taxon>Callipepla</taxon>
    </lineage>
</organism>
<reference evidence="2 3" key="1">
    <citation type="submission" date="2016-07" db="EMBL/GenBank/DDBJ databases">
        <title>Disparate Historic Effective Population Sizes Predicted by Modern Levels of Genome Diversity for the Scaled Quail (Callipepla squamata) and the Northern Bobwhite (Colinus virginianus): Inferences from First and Second Generation Draft Genome Assemblies for Sympatric New World Quail.</title>
        <authorList>
            <person name="Oldeschulte D.L."/>
            <person name="Halley Y.A."/>
            <person name="Bhattarai E.K."/>
            <person name="Brashear W.A."/>
            <person name="Hill J."/>
            <person name="Metz R.P."/>
            <person name="Johnson C.D."/>
            <person name="Rollins D."/>
            <person name="Peterson M.J."/>
            <person name="Bickhart D.M."/>
            <person name="Decker J.E."/>
            <person name="Seabury C.M."/>
        </authorList>
    </citation>
    <scope>NUCLEOTIDE SEQUENCE [LARGE SCALE GENOMIC DNA]</scope>
    <source>
        <strain evidence="2 3">Texas</strain>
        <tissue evidence="2">Leg muscle</tissue>
    </source>
</reference>
<feature type="coiled-coil region" evidence="1">
    <location>
        <begin position="342"/>
        <end position="486"/>
    </location>
</feature>
<dbReference type="PANTHER" id="PTHR35088">
    <property type="entry name" value="COILED-COIL DOMAIN-CONTAINING PROTEIN 178"/>
    <property type="match status" value="1"/>
</dbReference>
<evidence type="ECO:0000313" key="2">
    <source>
        <dbReference type="EMBL" id="OXB59381.1"/>
    </source>
</evidence>
<keyword evidence="1" id="KW-0175">Coiled coil</keyword>
<dbReference type="OrthoDB" id="10010556at2759"/>
<dbReference type="InterPro" id="IPR038826">
    <property type="entry name" value="CCDC178"/>
</dbReference>
<evidence type="ECO:0000256" key="1">
    <source>
        <dbReference type="SAM" id="Coils"/>
    </source>
</evidence>
<dbReference type="AlphaFoldDB" id="A0A226MVS0"/>
<dbReference type="Proteomes" id="UP000198323">
    <property type="component" value="Unassembled WGS sequence"/>
</dbReference>
<accession>A0A226MVS0</accession>
<name>A0A226MVS0_CALSU</name>
<dbReference type="EMBL" id="MCFN01000393">
    <property type="protein sequence ID" value="OXB59381.1"/>
    <property type="molecule type" value="Genomic_DNA"/>
</dbReference>
<feature type="coiled-coil region" evidence="1">
    <location>
        <begin position="79"/>
        <end position="165"/>
    </location>
</feature>